<feature type="transmembrane region" description="Helical" evidence="7">
    <location>
        <begin position="35"/>
        <end position="54"/>
    </location>
</feature>
<evidence type="ECO:0000256" key="2">
    <source>
        <dbReference type="ARBA" id="ARBA00012438"/>
    </source>
</evidence>
<dbReference type="InterPro" id="IPR003594">
    <property type="entry name" value="HATPase_dom"/>
</dbReference>
<keyword evidence="7" id="KW-1133">Transmembrane helix</keyword>
<organism evidence="10 11">
    <name type="scientific">Arenibacter palladensis</name>
    <dbReference type="NCBI Taxonomy" id="237373"/>
    <lineage>
        <taxon>Bacteria</taxon>
        <taxon>Pseudomonadati</taxon>
        <taxon>Bacteroidota</taxon>
        <taxon>Flavobacteriia</taxon>
        <taxon>Flavobacteriales</taxon>
        <taxon>Flavobacteriaceae</taxon>
        <taxon>Arenibacter</taxon>
    </lineage>
</organism>
<dbReference type="FunFam" id="3.30.565.10:FF:000010">
    <property type="entry name" value="Sensor histidine kinase RcsC"/>
    <property type="match status" value="1"/>
</dbReference>
<feature type="transmembrane region" description="Helical" evidence="7">
    <location>
        <begin position="66"/>
        <end position="83"/>
    </location>
</feature>
<keyword evidence="4" id="KW-0808">Transferase</keyword>
<comment type="catalytic activity">
    <reaction evidence="1">
        <text>ATP + protein L-histidine = ADP + protein N-phospho-L-histidine.</text>
        <dbReference type="EC" id="2.7.13.3"/>
    </reaction>
</comment>
<dbReference type="PANTHER" id="PTHR43047">
    <property type="entry name" value="TWO-COMPONENT HISTIDINE PROTEIN KINASE"/>
    <property type="match status" value="1"/>
</dbReference>
<feature type="domain" description="Response regulatory" evidence="9">
    <location>
        <begin position="440"/>
        <end position="554"/>
    </location>
</feature>
<reference evidence="11" key="1">
    <citation type="submission" date="2016-11" db="EMBL/GenBank/DDBJ databases">
        <authorList>
            <person name="Varghese N."/>
            <person name="Submissions S."/>
        </authorList>
    </citation>
    <scope>NUCLEOTIDE SEQUENCE [LARGE SCALE GENOMIC DNA]</scope>
    <source>
        <strain evidence="11">DSM 17539</strain>
    </source>
</reference>
<dbReference type="CDD" id="cd16922">
    <property type="entry name" value="HATPase_EvgS-ArcB-TorS-like"/>
    <property type="match status" value="1"/>
</dbReference>
<feature type="transmembrane region" description="Helical" evidence="7">
    <location>
        <begin position="89"/>
        <end position="106"/>
    </location>
</feature>
<feature type="modified residue" description="4-aspartylphosphate" evidence="6">
    <location>
        <position position="489"/>
    </location>
</feature>
<dbReference type="InterPro" id="IPR036890">
    <property type="entry name" value="HATPase_C_sf"/>
</dbReference>
<dbReference type="PANTHER" id="PTHR43047:SF64">
    <property type="entry name" value="HISTIDINE KINASE CONTAINING CHEY-HOMOLOGOUS RECEIVER DOMAIN AND PAS DOMAIN-RELATED"/>
    <property type="match status" value="1"/>
</dbReference>
<dbReference type="InterPro" id="IPR036097">
    <property type="entry name" value="HisK_dim/P_sf"/>
</dbReference>
<evidence type="ECO:0000313" key="10">
    <source>
        <dbReference type="EMBL" id="SHF23624.1"/>
    </source>
</evidence>
<feature type="transmembrane region" description="Helical" evidence="7">
    <location>
        <begin position="113"/>
        <end position="130"/>
    </location>
</feature>
<keyword evidence="7" id="KW-0472">Membrane</keyword>
<dbReference type="EC" id="2.7.13.3" evidence="2"/>
<keyword evidence="5 10" id="KW-0418">Kinase</keyword>
<dbReference type="SUPFAM" id="SSF55874">
    <property type="entry name" value="ATPase domain of HSP90 chaperone/DNA topoisomerase II/histidine kinase"/>
    <property type="match status" value="1"/>
</dbReference>
<evidence type="ECO:0000256" key="1">
    <source>
        <dbReference type="ARBA" id="ARBA00000085"/>
    </source>
</evidence>
<dbReference type="SUPFAM" id="SSF47384">
    <property type="entry name" value="Homodimeric domain of signal transducing histidine kinase"/>
    <property type="match status" value="1"/>
</dbReference>
<evidence type="ECO:0000256" key="6">
    <source>
        <dbReference type="PROSITE-ProRule" id="PRU00169"/>
    </source>
</evidence>
<dbReference type="PROSITE" id="PS50110">
    <property type="entry name" value="RESPONSE_REGULATORY"/>
    <property type="match status" value="1"/>
</dbReference>
<dbReference type="PROSITE" id="PS50109">
    <property type="entry name" value="HIS_KIN"/>
    <property type="match status" value="1"/>
</dbReference>
<keyword evidence="7" id="KW-0812">Transmembrane</keyword>
<keyword evidence="3 6" id="KW-0597">Phosphoprotein</keyword>
<dbReference type="SMART" id="SM00388">
    <property type="entry name" value="HisKA"/>
    <property type="match status" value="1"/>
</dbReference>
<dbReference type="SMART" id="SM00387">
    <property type="entry name" value="HATPase_c"/>
    <property type="match status" value="1"/>
</dbReference>
<dbReference type="AlphaFoldDB" id="A0A1M5A082"/>
<dbReference type="Pfam" id="PF00512">
    <property type="entry name" value="HisKA"/>
    <property type="match status" value="1"/>
</dbReference>
<evidence type="ECO:0000259" key="9">
    <source>
        <dbReference type="PROSITE" id="PS50110"/>
    </source>
</evidence>
<evidence type="ECO:0000313" key="11">
    <source>
        <dbReference type="Proteomes" id="UP000184406"/>
    </source>
</evidence>
<evidence type="ECO:0000256" key="5">
    <source>
        <dbReference type="ARBA" id="ARBA00022777"/>
    </source>
</evidence>
<feature type="domain" description="Histidine kinase" evidence="8">
    <location>
        <begin position="199"/>
        <end position="419"/>
    </location>
</feature>
<gene>
    <name evidence="10" type="ORF">SAMN03080594_10332</name>
</gene>
<dbReference type="InterPro" id="IPR005467">
    <property type="entry name" value="His_kinase_dom"/>
</dbReference>
<protein>
    <recommendedName>
        <fullName evidence="2">histidine kinase</fullName>
        <ecNumber evidence="2">2.7.13.3</ecNumber>
    </recommendedName>
</protein>
<dbReference type="Gene3D" id="3.40.50.2300">
    <property type="match status" value="1"/>
</dbReference>
<feature type="transmembrane region" description="Helical" evidence="7">
    <location>
        <begin position="150"/>
        <end position="173"/>
    </location>
</feature>
<evidence type="ECO:0000256" key="4">
    <source>
        <dbReference type="ARBA" id="ARBA00022679"/>
    </source>
</evidence>
<dbReference type="EMBL" id="FQUX01000003">
    <property type="protein sequence ID" value="SHF23624.1"/>
    <property type="molecule type" value="Genomic_DNA"/>
</dbReference>
<sequence length="565" mass="63363">MAEFSSRRVKLVFCLSILTTLISTVWFFIARSLDLMELSTYIGATVPFFIMSALVSKKGNLTLSRFIYMIAFNLSVAITASFIGKAGSVEFILMFALALPFVTFSFRRERNFIVLFSGLSMLLWFLLYYTDFNLFTNIHMDAELAGKYVYPVSIGTTILLVTYQLIYFSYINAQYYSSIHNQREEAIEESNAKSRFLSMMSHEIRTPLNAITGLSHILGDSNPRQDQVQNIEALNYSGKILLNLLNNVLDFSKMESTTITLDPIPTNIMLAVKQIKKIHEPSCLRKGITLELEIDDDLPVVQLDIVRFNQVINNLVSNAIKFTDEGSVTLKITKLNETADTVLLHTEIKDTGIGIAQDQHEKVWQAFTQASTSTNRLYGGTGLGLPIVKSIVEAMGSQVKIDSEPGVGTSFNFDLELKLASNEELEQATQKKVHDLKGKRILLVEDNQINVMVGRQILEKANLVVEVAYDGQEAVNKVRENDYDAVLMDIQMPIMDGYTASKEIRKFNTVTPIMALSASVFMEVKSKIIESGMNGFIFKPFEPEALLDKIEDAMQTKIPADIVAN</sequence>
<dbReference type="CDD" id="cd17546">
    <property type="entry name" value="REC_hyHK_CKI1_RcsC-like"/>
    <property type="match status" value="1"/>
</dbReference>
<dbReference type="InterPro" id="IPR001789">
    <property type="entry name" value="Sig_transdc_resp-reg_receiver"/>
</dbReference>
<dbReference type="SUPFAM" id="SSF52172">
    <property type="entry name" value="CheY-like"/>
    <property type="match status" value="1"/>
</dbReference>
<evidence type="ECO:0000256" key="7">
    <source>
        <dbReference type="SAM" id="Phobius"/>
    </source>
</evidence>
<dbReference type="SMART" id="SM00448">
    <property type="entry name" value="REC"/>
    <property type="match status" value="1"/>
</dbReference>
<dbReference type="PRINTS" id="PR00344">
    <property type="entry name" value="BCTRLSENSOR"/>
</dbReference>
<name>A0A1M5A082_9FLAO</name>
<dbReference type="Proteomes" id="UP000184406">
    <property type="component" value="Unassembled WGS sequence"/>
</dbReference>
<dbReference type="Gene3D" id="1.10.287.130">
    <property type="match status" value="1"/>
</dbReference>
<dbReference type="CDD" id="cd00082">
    <property type="entry name" value="HisKA"/>
    <property type="match status" value="1"/>
</dbReference>
<accession>A0A1M5A082</accession>
<proteinExistence type="predicted"/>
<dbReference type="Gene3D" id="3.30.565.10">
    <property type="entry name" value="Histidine kinase-like ATPase, C-terminal domain"/>
    <property type="match status" value="1"/>
</dbReference>
<dbReference type="InterPro" id="IPR004358">
    <property type="entry name" value="Sig_transdc_His_kin-like_C"/>
</dbReference>
<dbReference type="InterPro" id="IPR003661">
    <property type="entry name" value="HisK_dim/P_dom"/>
</dbReference>
<keyword evidence="11" id="KW-1185">Reference proteome</keyword>
<feature type="transmembrane region" description="Helical" evidence="7">
    <location>
        <begin position="12"/>
        <end position="29"/>
    </location>
</feature>
<dbReference type="Pfam" id="PF00072">
    <property type="entry name" value="Response_reg"/>
    <property type="match status" value="1"/>
</dbReference>
<evidence type="ECO:0000256" key="3">
    <source>
        <dbReference type="ARBA" id="ARBA00022553"/>
    </source>
</evidence>
<dbReference type="GO" id="GO:0000155">
    <property type="term" value="F:phosphorelay sensor kinase activity"/>
    <property type="evidence" value="ECO:0007669"/>
    <property type="project" value="InterPro"/>
</dbReference>
<dbReference type="Pfam" id="PF02518">
    <property type="entry name" value="HATPase_c"/>
    <property type="match status" value="1"/>
</dbReference>
<dbReference type="InterPro" id="IPR011006">
    <property type="entry name" value="CheY-like_superfamily"/>
</dbReference>
<evidence type="ECO:0000259" key="8">
    <source>
        <dbReference type="PROSITE" id="PS50109"/>
    </source>
</evidence>